<keyword evidence="11" id="KW-0460">Magnesium</keyword>
<dbReference type="HAMAP" id="MF_00109">
    <property type="entry name" value="Shikimate_kinase"/>
    <property type="match status" value="1"/>
</dbReference>
<comment type="subunit">
    <text evidence="11">Monomer.</text>
</comment>
<dbReference type="UniPathway" id="UPA00053">
    <property type="reaction ID" value="UER00088"/>
</dbReference>
<dbReference type="Pfam" id="PF01202">
    <property type="entry name" value="SKI"/>
    <property type="match status" value="1"/>
</dbReference>
<comment type="subcellular location">
    <subcellularLocation>
        <location evidence="11">Cytoplasm</location>
    </subcellularLocation>
</comment>
<comment type="caution">
    <text evidence="12">The sequence shown here is derived from an EMBL/GenBank/DDBJ whole genome shotgun (WGS) entry which is preliminary data.</text>
</comment>
<dbReference type="GO" id="GO:0009423">
    <property type="term" value="P:chorismate biosynthetic process"/>
    <property type="evidence" value="ECO:0007669"/>
    <property type="project" value="UniProtKB-UniRule"/>
</dbReference>
<dbReference type="GO" id="GO:0009073">
    <property type="term" value="P:aromatic amino acid family biosynthetic process"/>
    <property type="evidence" value="ECO:0007669"/>
    <property type="project" value="UniProtKB-KW"/>
</dbReference>
<dbReference type="STRING" id="1548207.AXK11_00515"/>
<feature type="binding site" evidence="11">
    <location>
        <position position="83"/>
    </location>
    <ligand>
        <name>substrate</name>
    </ligand>
</feature>
<proteinExistence type="inferred from homology"/>
<keyword evidence="8 11" id="KW-0067">ATP-binding</keyword>
<keyword evidence="4 11" id="KW-0028">Amino-acid biosynthesis</keyword>
<evidence type="ECO:0000256" key="11">
    <source>
        <dbReference type="HAMAP-Rule" id="MF_00109"/>
    </source>
</evidence>
<dbReference type="InterPro" id="IPR027417">
    <property type="entry name" value="P-loop_NTPase"/>
</dbReference>
<accession>A0A139ST65</accession>
<feature type="binding site" evidence="11">
    <location>
        <position position="156"/>
    </location>
    <ligand>
        <name>ATP</name>
        <dbReference type="ChEBI" id="CHEBI:30616"/>
    </ligand>
</feature>
<reference evidence="13" key="1">
    <citation type="submission" date="2016-02" db="EMBL/GenBank/DDBJ databases">
        <authorList>
            <person name="Sanders J.G."/>
            <person name="Lin J.Y."/>
            <person name="Wertz J.T."/>
            <person name="Russell J.A."/>
            <person name="Moreau C.S."/>
            <person name="Powell S."/>
        </authorList>
    </citation>
    <scope>NUCLEOTIDE SEQUENCE [LARGE SCALE GENOMIC DNA]</scope>
    <source>
        <strain evidence="13">CAG34</strain>
    </source>
</reference>
<dbReference type="EMBL" id="LSZQ01000012">
    <property type="protein sequence ID" value="KXU37763.1"/>
    <property type="molecule type" value="Genomic_DNA"/>
</dbReference>
<dbReference type="GO" id="GO:0004765">
    <property type="term" value="F:shikimate kinase activity"/>
    <property type="evidence" value="ECO:0007669"/>
    <property type="project" value="UniProtKB-UniRule"/>
</dbReference>
<evidence type="ECO:0000256" key="7">
    <source>
        <dbReference type="ARBA" id="ARBA00022777"/>
    </source>
</evidence>
<comment type="pathway">
    <text evidence="1 11">Metabolic intermediate biosynthesis; chorismate biosynthesis; chorismate from D-erythrose 4-phosphate and phosphoenolpyruvate: step 5/7.</text>
</comment>
<name>A0A139ST65_9BACT</name>
<feature type="binding site" evidence="11">
    <location>
        <begin position="15"/>
        <end position="20"/>
    </location>
    <ligand>
        <name>ATP</name>
        <dbReference type="ChEBI" id="CHEBI:30616"/>
    </ligand>
</feature>
<dbReference type="Gene3D" id="3.40.50.300">
    <property type="entry name" value="P-loop containing nucleotide triphosphate hydrolases"/>
    <property type="match status" value="1"/>
</dbReference>
<dbReference type="AlphaFoldDB" id="A0A139ST65"/>
<dbReference type="SUPFAM" id="SSF52540">
    <property type="entry name" value="P-loop containing nucleoside triphosphate hydrolases"/>
    <property type="match status" value="1"/>
</dbReference>
<dbReference type="GO" id="GO:0008652">
    <property type="term" value="P:amino acid biosynthetic process"/>
    <property type="evidence" value="ECO:0007669"/>
    <property type="project" value="UniProtKB-KW"/>
</dbReference>
<keyword evidence="11" id="KW-0479">Metal-binding</keyword>
<keyword evidence="11" id="KW-0963">Cytoplasm</keyword>
<evidence type="ECO:0000313" key="12">
    <source>
        <dbReference type="EMBL" id="KXU37763.1"/>
    </source>
</evidence>
<keyword evidence="5 11" id="KW-0808">Transferase</keyword>
<gene>
    <name evidence="11" type="primary">aroK</name>
    <name evidence="12" type="ORF">AXK11_00515</name>
</gene>
<sequence>MNREDVNLYLVGFMGTGKSTVGRAVARRLGFAVLDSDHEIERQQGRPIAEIFEREGEAAFRAMERAFIERGHPPTRTVVSCGGGLVVQPGMRETLLGLGVVVCLHASVETVLERTRRHHNRPLLEVEDRLARLRALYAAREPIYRRAGSLVLTDGRPLADVVAHVHRVWRREAAEFARAHP</sequence>
<dbReference type="GO" id="GO:0005829">
    <property type="term" value="C:cytosol"/>
    <property type="evidence" value="ECO:0007669"/>
    <property type="project" value="TreeGrafter"/>
</dbReference>
<dbReference type="InterPro" id="IPR023000">
    <property type="entry name" value="Shikimate_kinase_CS"/>
</dbReference>
<dbReference type="PRINTS" id="PR01100">
    <property type="entry name" value="SHIKIMTKNASE"/>
</dbReference>
<keyword evidence="9 11" id="KW-0057">Aromatic amino acid biosynthesis</keyword>
<evidence type="ECO:0000313" key="13">
    <source>
        <dbReference type="Proteomes" id="UP000070058"/>
    </source>
</evidence>
<dbReference type="PANTHER" id="PTHR21087:SF16">
    <property type="entry name" value="SHIKIMATE KINASE 1, CHLOROPLASTIC"/>
    <property type="match status" value="1"/>
</dbReference>
<comment type="cofactor">
    <cofactor evidence="11">
        <name>Mg(2+)</name>
        <dbReference type="ChEBI" id="CHEBI:18420"/>
    </cofactor>
    <text evidence="11">Binds 1 Mg(2+) ion per subunit.</text>
</comment>
<evidence type="ECO:0000256" key="4">
    <source>
        <dbReference type="ARBA" id="ARBA00022605"/>
    </source>
</evidence>
<dbReference type="OrthoDB" id="9800332at2"/>
<feature type="binding site" evidence="11">
    <location>
        <position position="61"/>
    </location>
    <ligand>
        <name>substrate</name>
    </ligand>
</feature>
<comment type="function">
    <text evidence="11">Catalyzes the specific phosphorylation of the 3-hydroxyl group of shikimic acid using ATP as a cosubstrate.</text>
</comment>
<dbReference type="InterPro" id="IPR031322">
    <property type="entry name" value="Shikimate/glucono_kinase"/>
</dbReference>
<comment type="catalytic activity">
    <reaction evidence="10 11">
        <text>shikimate + ATP = 3-phosphoshikimate + ADP + H(+)</text>
        <dbReference type="Rhea" id="RHEA:13121"/>
        <dbReference type="ChEBI" id="CHEBI:15378"/>
        <dbReference type="ChEBI" id="CHEBI:30616"/>
        <dbReference type="ChEBI" id="CHEBI:36208"/>
        <dbReference type="ChEBI" id="CHEBI:145989"/>
        <dbReference type="ChEBI" id="CHEBI:456216"/>
        <dbReference type="EC" id="2.7.1.71"/>
    </reaction>
</comment>
<organism evidence="12 13">
    <name type="scientific">Cephaloticoccus primus</name>
    <dbReference type="NCBI Taxonomy" id="1548207"/>
    <lineage>
        <taxon>Bacteria</taxon>
        <taxon>Pseudomonadati</taxon>
        <taxon>Verrucomicrobiota</taxon>
        <taxon>Opitutia</taxon>
        <taxon>Opitutales</taxon>
        <taxon>Opitutaceae</taxon>
        <taxon>Cephaloticoccus</taxon>
    </lineage>
</organism>
<feature type="binding site" evidence="11">
    <location>
        <position position="19"/>
    </location>
    <ligand>
        <name>Mg(2+)</name>
        <dbReference type="ChEBI" id="CHEBI:18420"/>
    </ligand>
</feature>
<dbReference type="GO" id="GO:0000287">
    <property type="term" value="F:magnesium ion binding"/>
    <property type="evidence" value="ECO:0007669"/>
    <property type="project" value="UniProtKB-UniRule"/>
</dbReference>
<protein>
    <recommendedName>
        <fullName evidence="3 11">Shikimate kinase</fullName>
        <shortName evidence="11">SK</shortName>
        <ecNumber evidence="3 11">2.7.1.71</ecNumber>
    </recommendedName>
</protein>
<dbReference type="PROSITE" id="PS01128">
    <property type="entry name" value="SHIKIMATE_KINASE"/>
    <property type="match status" value="1"/>
</dbReference>
<evidence type="ECO:0000256" key="6">
    <source>
        <dbReference type="ARBA" id="ARBA00022741"/>
    </source>
</evidence>
<evidence type="ECO:0000256" key="3">
    <source>
        <dbReference type="ARBA" id="ARBA00012154"/>
    </source>
</evidence>
<dbReference type="InterPro" id="IPR000623">
    <property type="entry name" value="Shikimate_kinase/TSH1"/>
</dbReference>
<evidence type="ECO:0000256" key="2">
    <source>
        <dbReference type="ARBA" id="ARBA00006997"/>
    </source>
</evidence>
<feature type="binding site" evidence="11">
    <location>
        <position position="140"/>
    </location>
    <ligand>
        <name>substrate</name>
    </ligand>
</feature>
<dbReference type="GO" id="GO:0005524">
    <property type="term" value="F:ATP binding"/>
    <property type="evidence" value="ECO:0007669"/>
    <property type="project" value="UniProtKB-UniRule"/>
</dbReference>
<dbReference type="CDD" id="cd00464">
    <property type="entry name" value="SK"/>
    <property type="match status" value="1"/>
</dbReference>
<keyword evidence="6 11" id="KW-0547">Nucleotide-binding</keyword>
<evidence type="ECO:0000256" key="9">
    <source>
        <dbReference type="ARBA" id="ARBA00023141"/>
    </source>
</evidence>
<evidence type="ECO:0000256" key="5">
    <source>
        <dbReference type="ARBA" id="ARBA00022679"/>
    </source>
</evidence>
<evidence type="ECO:0000256" key="10">
    <source>
        <dbReference type="ARBA" id="ARBA00048567"/>
    </source>
</evidence>
<dbReference type="PANTHER" id="PTHR21087">
    <property type="entry name" value="SHIKIMATE KINASE"/>
    <property type="match status" value="1"/>
</dbReference>
<dbReference type="EC" id="2.7.1.71" evidence="3 11"/>
<dbReference type="Proteomes" id="UP000070058">
    <property type="component" value="Unassembled WGS sequence"/>
</dbReference>
<keyword evidence="7 11" id="KW-0418">Kinase</keyword>
<comment type="similarity">
    <text evidence="2 11">Belongs to the shikimate kinase family.</text>
</comment>
<feature type="binding site" evidence="11">
    <location>
        <position position="37"/>
    </location>
    <ligand>
        <name>substrate</name>
    </ligand>
</feature>
<evidence type="ECO:0000256" key="8">
    <source>
        <dbReference type="ARBA" id="ARBA00022840"/>
    </source>
</evidence>
<keyword evidence="13" id="KW-1185">Reference proteome</keyword>
<evidence type="ECO:0000256" key="1">
    <source>
        <dbReference type="ARBA" id="ARBA00004842"/>
    </source>
</evidence>
<feature type="binding site" evidence="11">
    <location>
        <position position="121"/>
    </location>
    <ligand>
        <name>ATP</name>
        <dbReference type="ChEBI" id="CHEBI:30616"/>
    </ligand>
</feature>